<accession>A0AA38WIT4</accession>
<organism evidence="1 2">
    <name type="scientific">Centaurea solstitialis</name>
    <name type="common">yellow star-thistle</name>
    <dbReference type="NCBI Taxonomy" id="347529"/>
    <lineage>
        <taxon>Eukaryota</taxon>
        <taxon>Viridiplantae</taxon>
        <taxon>Streptophyta</taxon>
        <taxon>Embryophyta</taxon>
        <taxon>Tracheophyta</taxon>
        <taxon>Spermatophyta</taxon>
        <taxon>Magnoliopsida</taxon>
        <taxon>eudicotyledons</taxon>
        <taxon>Gunneridae</taxon>
        <taxon>Pentapetalae</taxon>
        <taxon>asterids</taxon>
        <taxon>campanulids</taxon>
        <taxon>Asterales</taxon>
        <taxon>Asteraceae</taxon>
        <taxon>Carduoideae</taxon>
        <taxon>Cardueae</taxon>
        <taxon>Centaureinae</taxon>
        <taxon>Centaurea</taxon>
    </lineage>
</organism>
<protein>
    <submittedName>
        <fullName evidence="1">Uncharacterized protein</fullName>
    </submittedName>
</protein>
<keyword evidence="2" id="KW-1185">Reference proteome</keyword>
<evidence type="ECO:0000313" key="2">
    <source>
        <dbReference type="Proteomes" id="UP001172457"/>
    </source>
</evidence>
<gene>
    <name evidence="1" type="ORF">OSB04_017910</name>
</gene>
<comment type="caution">
    <text evidence="1">The sequence shown here is derived from an EMBL/GenBank/DDBJ whole genome shotgun (WGS) entry which is preliminary data.</text>
</comment>
<name>A0AA38WIT4_9ASTR</name>
<dbReference type="Proteomes" id="UP001172457">
    <property type="component" value="Chromosome 4"/>
</dbReference>
<evidence type="ECO:0000313" key="1">
    <source>
        <dbReference type="EMBL" id="KAJ9553865.1"/>
    </source>
</evidence>
<reference evidence="1" key="1">
    <citation type="submission" date="2023-03" db="EMBL/GenBank/DDBJ databases">
        <title>Chromosome-scale reference genome and RAD-based genetic map of yellow starthistle (Centaurea solstitialis) reveal putative structural variation and QTLs associated with invader traits.</title>
        <authorList>
            <person name="Reatini B."/>
            <person name="Cang F.A."/>
            <person name="Jiang Q."/>
            <person name="Mckibben M.T.W."/>
            <person name="Barker M.S."/>
            <person name="Rieseberg L.H."/>
            <person name="Dlugosch K.M."/>
        </authorList>
    </citation>
    <scope>NUCLEOTIDE SEQUENCE</scope>
    <source>
        <strain evidence="1">CAN-66</strain>
        <tissue evidence="1">Leaf</tissue>
    </source>
</reference>
<dbReference type="AlphaFoldDB" id="A0AA38WIT4"/>
<dbReference type="EMBL" id="JARYMX010000004">
    <property type="protein sequence ID" value="KAJ9553865.1"/>
    <property type="molecule type" value="Genomic_DNA"/>
</dbReference>
<sequence>MGRFMCEEKHQRVEKPFKTFSSFRNEISTATTAWTLQPDVHSSGTVDPRLFYPNFRSDGIFEAVVMKCE</sequence>
<proteinExistence type="predicted"/>